<keyword evidence="3" id="KW-1185">Reference proteome</keyword>
<comment type="caution">
    <text evidence="2">The sequence shown here is derived from an EMBL/GenBank/DDBJ whole genome shotgun (WGS) entry which is preliminary data.</text>
</comment>
<dbReference type="PANTHER" id="PTHR33221">
    <property type="entry name" value="WINGED HELIX-TURN-HELIX TRANSCRIPTIONAL REGULATOR, RRF2 FAMILY"/>
    <property type="match status" value="1"/>
</dbReference>
<proteinExistence type="predicted"/>
<evidence type="ECO:0000313" key="2">
    <source>
        <dbReference type="EMBL" id="MFD2733121.1"/>
    </source>
</evidence>
<dbReference type="EMBL" id="JBHULV010000052">
    <property type="protein sequence ID" value="MFD2733121.1"/>
    <property type="molecule type" value="Genomic_DNA"/>
</dbReference>
<name>A0ABW5TV19_9SPHI</name>
<dbReference type="PANTHER" id="PTHR33221:SF5">
    <property type="entry name" value="HTH-TYPE TRANSCRIPTIONAL REGULATOR ISCR"/>
    <property type="match status" value="1"/>
</dbReference>
<dbReference type="SUPFAM" id="SSF46785">
    <property type="entry name" value="Winged helix' DNA-binding domain"/>
    <property type="match status" value="1"/>
</dbReference>
<dbReference type="RefSeq" id="WP_379042157.1">
    <property type="nucleotide sequence ID" value="NZ_JBHSKW010000020.1"/>
</dbReference>
<dbReference type="InterPro" id="IPR036388">
    <property type="entry name" value="WH-like_DNA-bd_sf"/>
</dbReference>
<organism evidence="2 3">
    <name type="scientific">Pedobacter alpinus</name>
    <dbReference type="NCBI Taxonomy" id="1590643"/>
    <lineage>
        <taxon>Bacteria</taxon>
        <taxon>Pseudomonadati</taxon>
        <taxon>Bacteroidota</taxon>
        <taxon>Sphingobacteriia</taxon>
        <taxon>Sphingobacteriales</taxon>
        <taxon>Sphingobacteriaceae</taxon>
        <taxon>Pedobacter</taxon>
    </lineage>
</organism>
<dbReference type="InterPro" id="IPR036390">
    <property type="entry name" value="WH_DNA-bd_sf"/>
</dbReference>
<protein>
    <submittedName>
        <fullName evidence="2">RrF2 family transcriptional regulator</fullName>
    </submittedName>
</protein>
<dbReference type="PROSITE" id="PS51197">
    <property type="entry name" value="HTH_RRF2_2"/>
    <property type="match status" value="1"/>
</dbReference>
<evidence type="ECO:0000256" key="1">
    <source>
        <dbReference type="ARBA" id="ARBA00023125"/>
    </source>
</evidence>
<dbReference type="InterPro" id="IPR000944">
    <property type="entry name" value="Tscrpt_reg_Rrf2"/>
</dbReference>
<gene>
    <name evidence="2" type="ORF">ACFSSE_15535</name>
</gene>
<dbReference type="Proteomes" id="UP001597546">
    <property type="component" value="Unassembled WGS sequence"/>
</dbReference>
<dbReference type="Gene3D" id="1.10.10.10">
    <property type="entry name" value="Winged helix-like DNA-binding domain superfamily/Winged helix DNA-binding domain"/>
    <property type="match status" value="1"/>
</dbReference>
<dbReference type="Pfam" id="PF02082">
    <property type="entry name" value="Rrf2"/>
    <property type="match status" value="1"/>
</dbReference>
<accession>A0ABW5TV19</accession>
<keyword evidence="1" id="KW-0238">DNA-binding</keyword>
<sequence>MLTKKTKYAIKALIALAKSKDNKPMLIAEIAAQESLPKRFLESILLDLKRAKILNSKMGAGGGYFLMQQSSHIMVSEIIRILDGPIALLPCVSLNFYQRCDECKDEITCSIRRMMQEVRDASINILGNTSILDLMVQEQEMIDKKNSP</sequence>
<dbReference type="NCBIfam" id="TIGR00738">
    <property type="entry name" value="rrf2_super"/>
    <property type="match status" value="1"/>
</dbReference>
<evidence type="ECO:0000313" key="3">
    <source>
        <dbReference type="Proteomes" id="UP001597546"/>
    </source>
</evidence>
<reference evidence="3" key="1">
    <citation type="journal article" date="2019" name="Int. J. Syst. Evol. Microbiol.">
        <title>The Global Catalogue of Microorganisms (GCM) 10K type strain sequencing project: providing services to taxonomists for standard genome sequencing and annotation.</title>
        <authorList>
            <consortium name="The Broad Institute Genomics Platform"/>
            <consortium name="The Broad Institute Genome Sequencing Center for Infectious Disease"/>
            <person name="Wu L."/>
            <person name="Ma J."/>
        </authorList>
    </citation>
    <scope>NUCLEOTIDE SEQUENCE [LARGE SCALE GENOMIC DNA]</scope>
    <source>
        <strain evidence="3">KCTC 42456</strain>
    </source>
</reference>